<dbReference type="InterPro" id="IPR036691">
    <property type="entry name" value="Endo/exonu/phosph_ase_sf"/>
</dbReference>
<organism evidence="2 3">
    <name type="scientific">Sulfitobacter aestuarii</name>
    <dbReference type="NCBI Taxonomy" id="2161676"/>
    <lineage>
        <taxon>Bacteria</taxon>
        <taxon>Pseudomonadati</taxon>
        <taxon>Pseudomonadota</taxon>
        <taxon>Alphaproteobacteria</taxon>
        <taxon>Rhodobacterales</taxon>
        <taxon>Roseobacteraceae</taxon>
        <taxon>Sulfitobacter</taxon>
    </lineage>
</organism>
<dbReference type="PANTHER" id="PTHR14859:SF15">
    <property type="entry name" value="ENDONUCLEASE_EXONUCLEASE_PHOSPHATASE DOMAIN-CONTAINING PROTEIN"/>
    <property type="match status" value="1"/>
</dbReference>
<sequence length="231" mass="25721">MTASMRIASYNIRKAMGTDRRRDPDRILRIIKQLQADVVVLQEADRRRAPRPSALPLADVERLSGMRPVAVPNEVSIGWHGNAILVSREAEIGDVELLDLPGIEPRGAMVVDLRLRGQALRVIAVHLGLLRPSRKEQLTAMFDHLTERPTLPALIAGDMNEWSQKVGLGRLARHFTIYAPGKTFHARLPLAALDRIALDETLRLENAGVVETEETRLASDHLPIWVDVAPL</sequence>
<dbReference type="RefSeq" id="WP_386371664.1">
    <property type="nucleotide sequence ID" value="NZ_JBHUMP010000002.1"/>
</dbReference>
<keyword evidence="2" id="KW-0378">Hydrolase</keyword>
<dbReference type="InterPro" id="IPR005135">
    <property type="entry name" value="Endo/exonuclease/phosphatase"/>
</dbReference>
<reference evidence="3" key="1">
    <citation type="journal article" date="2019" name="Int. J. Syst. Evol. Microbiol.">
        <title>The Global Catalogue of Microorganisms (GCM) 10K type strain sequencing project: providing services to taxonomists for standard genome sequencing and annotation.</title>
        <authorList>
            <consortium name="The Broad Institute Genomics Platform"/>
            <consortium name="The Broad Institute Genome Sequencing Center for Infectious Disease"/>
            <person name="Wu L."/>
            <person name="Ma J."/>
        </authorList>
    </citation>
    <scope>NUCLEOTIDE SEQUENCE [LARGE SCALE GENOMIC DNA]</scope>
    <source>
        <strain evidence="3">TISTR 2562</strain>
    </source>
</reference>
<dbReference type="Pfam" id="PF03372">
    <property type="entry name" value="Exo_endo_phos"/>
    <property type="match status" value="1"/>
</dbReference>
<dbReference type="Proteomes" id="UP001597474">
    <property type="component" value="Unassembled WGS sequence"/>
</dbReference>
<keyword evidence="3" id="KW-1185">Reference proteome</keyword>
<dbReference type="GO" id="GO:0004519">
    <property type="term" value="F:endonuclease activity"/>
    <property type="evidence" value="ECO:0007669"/>
    <property type="project" value="UniProtKB-KW"/>
</dbReference>
<name>A0ABW5U0Y4_9RHOB</name>
<feature type="domain" description="Endonuclease/exonuclease/phosphatase" evidence="1">
    <location>
        <begin position="8"/>
        <end position="221"/>
    </location>
</feature>
<proteinExistence type="predicted"/>
<comment type="caution">
    <text evidence="2">The sequence shown here is derived from an EMBL/GenBank/DDBJ whole genome shotgun (WGS) entry which is preliminary data.</text>
</comment>
<keyword evidence="2" id="KW-0255">Endonuclease</keyword>
<dbReference type="EMBL" id="JBHUMP010000002">
    <property type="protein sequence ID" value="MFD2738711.1"/>
    <property type="molecule type" value="Genomic_DNA"/>
</dbReference>
<dbReference type="PANTHER" id="PTHR14859">
    <property type="entry name" value="CALCOFLUOR WHITE HYPERSENSITIVE PROTEIN PRECURSOR"/>
    <property type="match status" value="1"/>
</dbReference>
<evidence type="ECO:0000313" key="3">
    <source>
        <dbReference type="Proteomes" id="UP001597474"/>
    </source>
</evidence>
<dbReference type="SUPFAM" id="SSF56219">
    <property type="entry name" value="DNase I-like"/>
    <property type="match status" value="1"/>
</dbReference>
<dbReference type="Gene3D" id="3.60.10.10">
    <property type="entry name" value="Endonuclease/exonuclease/phosphatase"/>
    <property type="match status" value="1"/>
</dbReference>
<evidence type="ECO:0000259" key="1">
    <source>
        <dbReference type="Pfam" id="PF03372"/>
    </source>
</evidence>
<protein>
    <submittedName>
        <fullName evidence="2">Endonuclease/exonuclease/phosphatase family protein</fullName>
    </submittedName>
</protein>
<dbReference type="InterPro" id="IPR051916">
    <property type="entry name" value="GPI-anchor_lipid_remodeler"/>
</dbReference>
<keyword evidence="2" id="KW-0540">Nuclease</keyword>
<evidence type="ECO:0000313" key="2">
    <source>
        <dbReference type="EMBL" id="MFD2738711.1"/>
    </source>
</evidence>
<accession>A0ABW5U0Y4</accession>
<gene>
    <name evidence="2" type="ORF">ACFSUD_03925</name>
</gene>